<sequence>MLKRLKTMLAVIKPGDPFFACHDDTNVSPSGSEGVGEGHLRHTANLRASHPSERERYDRARRRTRKSGAAVGPAHPGTPCSHRH</sequence>
<evidence type="ECO:0000256" key="1">
    <source>
        <dbReference type="SAM" id="MobiDB-lite"/>
    </source>
</evidence>
<feature type="region of interest" description="Disordered" evidence="1">
    <location>
        <begin position="28"/>
        <end position="84"/>
    </location>
</feature>
<keyword evidence="3" id="KW-1185">Reference proteome</keyword>
<dbReference type="Proteomes" id="UP000199365">
    <property type="component" value="Unassembled WGS sequence"/>
</dbReference>
<evidence type="ECO:0000313" key="3">
    <source>
        <dbReference type="Proteomes" id="UP000199365"/>
    </source>
</evidence>
<reference evidence="3" key="1">
    <citation type="submission" date="2016-10" db="EMBL/GenBank/DDBJ databases">
        <authorList>
            <person name="Varghese N."/>
            <person name="Submissions S."/>
        </authorList>
    </citation>
    <scope>NUCLEOTIDE SEQUENCE [LARGE SCALE GENOMIC DNA]</scope>
    <source>
        <strain evidence="3">DUS833</strain>
    </source>
</reference>
<evidence type="ECO:0000313" key="2">
    <source>
        <dbReference type="EMBL" id="SDR61822.1"/>
    </source>
</evidence>
<name>A0A1H1KIE1_9BURK</name>
<dbReference type="EMBL" id="FNKX01000004">
    <property type="protein sequence ID" value="SDR61822.1"/>
    <property type="molecule type" value="Genomic_DNA"/>
</dbReference>
<dbReference type="AlphaFoldDB" id="A0A1H1KIE1"/>
<accession>A0A1H1KIE1</accession>
<organism evidence="2 3">
    <name type="scientific">Paraburkholderia tuberum</name>
    <dbReference type="NCBI Taxonomy" id="157910"/>
    <lineage>
        <taxon>Bacteria</taxon>
        <taxon>Pseudomonadati</taxon>
        <taxon>Pseudomonadota</taxon>
        <taxon>Betaproteobacteria</taxon>
        <taxon>Burkholderiales</taxon>
        <taxon>Burkholderiaceae</taxon>
        <taxon>Paraburkholderia</taxon>
    </lineage>
</organism>
<gene>
    <name evidence="2" type="ORF">SAMN05445850_7983</name>
</gene>
<dbReference type="STRING" id="157910.SAMN05445850_7983"/>
<protein>
    <submittedName>
        <fullName evidence="2">Uncharacterized protein</fullName>
    </submittedName>
</protein>
<proteinExistence type="predicted"/>